<feature type="transmembrane region" description="Helical" evidence="1">
    <location>
        <begin position="248"/>
        <end position="265"/>
    </location>
</feature>
<keyword evidence="3" id="KW-1185">Reference proteome</keyword>
<accession>A0ABN7Z1Q5</accession>
<dbReference type="InterPro" id="IPR006160">
    <property type="entry name" value="SCFA_transpt_AtoE"/>
</dbReference>
<feature type="transmembrane region" description="Helical" evidence="1">
    <location>
        <begin position="20"/>
        <end position="37"/>
    </location>
</feature>
<dbReference type="PANTHER" id="PTHR41983">
    <property type="entry name" value="SHORT-CHAIN FATTY ACID TRANSPORTER-RELATED"/>
    <property type="match status" value="1"/>
</dbReference>
<keyword evidence="1" id="KW-0812">Transmembrane</keyword>
<evidence type="ECO:0000313" key="2">
    <source>
        <dbReference type="EMBL" id="CAG9179914.1"/>
    </source>
</evidence>
<comment type="caution">
    <text evidence="2">The sequence shown here is derived from an EMBL/GenBank/DDBJ whole genome shotgun (WGS) entry which is preliminary data.</text>
</comment>
<protein>
    <submittedName>
        <fullName evidence="2">Short-chain fatty acid transporter</fullName>
    </submittedName>
</protein>
<name>A0ABN7Z1Q5_9BURK</name>
<feature type="transmembrane region" description="Helical" evidence="1">
    <location>
        <begin position="49"/>
        <end position="74"/>
    </location>
</feature>
<proteinExistence type="predicted"/>
<dbReference type="EMBL" id="CAJZAF010000025">
    <property type="protein sequence ID" value="CAG9179914.1"/>
    <property type="molecule type" value="Genomic_DNA"/>
</dbReference>
<feature type="transmembrane region" description="Helical" evidence="1">
    <location>
        <begin position="344"/>
        <end position="368"/>
    </location>
</feature>
<evidence type="ECO:0000256" key="1">
    <source>
        <dbReference type="SAM" id="Phobius"/>
    </source>
</evidence>
<feature type="transmembrane region" description="Helical" evidence="1">
    <location>
        <begin position="271"/>
        <end position="292"/>
    </location>
</feature>
<feature type="transmembrane region" description="Helical" evidence="1">
    <location>
        <begin position="380"/>
        <end position="400"/>
    </location>
</feature>
<dbReference type="Pfam" id="PF02667">
    <property type="entry name" value="SCFA_trans"/>
    <property type="match status" value="1"/>
</dbReference>
<organism evidence="2 3">
    <name type="scientific">Cupriavidus pinatubonensis</name>
    <dbReference type="NCBI Taxonomy" id="248026"/>
    <lineage>
        <taxon>Bacteria</taxon>
        <taxon>Pseudomonadati</taxon>
        <taxon>Pseudomonadota</taxon>
        <taxon>Betaproteobacteria</taxon>
        <taxon>Burkholderiales</taxon>
        <taxon>Burkholderiaceae</taxon>
        <taxon>Cupriavidus</taxon>
    </lineage>
</organism>
<dbReference type="RefSeq" id="WP_224005561.1">
    <property type="nucleotide sequence ID" value="NZ_CAJZAF010000025.1"/>
</dbReference>
<dbReference type="Proteomes" id="UP000701702">
    <property type="component" value="Unassembled WGS sequence"/>
</dbReference>
<gene>
    <name evidence="2" type="primary">atoE_1</name>
    <name evidence="2" type="ORF">LMG23994_04287</name>
</gene>
<sequence>MHSMTSFFTELMRRYLPDPFVFAIGLTILTMGLAVVVEQQSLVTTVDNWGAGFWNLLGFTTQMAVILVMGYVLARAPLVDALLSGLVSRVQRPATAVVVATLVGGVASYINWGFGLVVGGIVAKKLALKLRDVHYPLIIASAYSGFTLYGIGLSATIPIVISSKGHALADAMGVIPLRETIFSAPMLLAGLVLLITLPILNVMMLPRRADQVVPIDPALAPSERAATGVPAAPAGGKTLANRLNDSRLLSLAIGAVAAVYLYRYFTAGKAFDVNIINFVILFAGIVLLGTPARYVEMLNEGIKAVGGVILQYPFYAGLMAIMAGSGLVESISHAFVDISTPHTLTLWGIVSSFLINFFAPSAGGHWVVQGPFMIAAAHSLGAPLNQTAMAVMLGNAWNDLVQPFWLLPALALSRLHLKDIMGYTVVHMLWVGAVYCATLLIWARLG</sequence>
<feature type="transmembrane region" description="Helical" evidence="1">
    <location>
        <begin position="420"/>
        <end position="443"/>
    </location>
</feature>
<dbReference type="PANTHER" id="PTHR41983:SF2">
    <property type="entry name" value="SHORT-CHAIN FATTY ACID TRANSPORTER-RELATED"/>
    <property type="match status" value="1"/>
</dbReference>
<feature type="transmembrane region" description="Helical" evidence="1">
    <location>
        <begin position="304"/>
        <end position="324"/>
    </location>
</feature>
<feature type="transmembrane region" description="Helical" evidence="1">
    <location>
        <begin position="181"/>
        <end position="200"/>
    </location>
</feature>
<keyword evidence="1" id="KW-0472">Membrane</keyword>
<evidence type="ECO:0000313" key="3">
    <source>
        <dbReference type="Proteomes" id="UP000701702"/>
    </source>
</evidence>
<keyword evidence="1" id="KW-1133">Transmembrane helix</keyword>
<feature type="transmembrane region" description="Helical" evidence="1">
    <location>
        <begin position="135"/>
        <end position="161"/>
    </location>
</feature>
<reference evidence="2 3" key="1">
    <citation type="submission" date="2021-08" db="EMBL/GenBank/DDBJ databases">
        <authorList>
            <person name="Peeters C."/>
        </authorList>
    </citation>
    <scope>NUCLEOTIDE SEQUENCE [LARGE SCALE GENOMIC DNA]</scope>
    <source>
        <strain evidence="2 3">LMG 23994</strain>
    </source>
</reference>
<feature type="transmembrane region" description="Helical" evidence="1">
    <location>
        <begin position="94"/>
        <end position="123"/>
    </location>
</feature>